<keyword evidence="2" id="KW-0238">DNA-binding</keyword>
<comment type="caution">
    <text evidence="5">The sequence shown here is derived from an EMBL/GenBank/DDBJ whole genome shotgun (WGS) entry which is preliminary data.</text>
</comment>
<protein>
    <recommendedName>
        <fullName evidence="4">HTH crp-type domain-containing protein</fullName>
    </recommendedName>
</protein>
<evidence type="ECO:0000256" key="1">
    <source>
        <dbReference type="ARBA" id="ARBA00023015"/>
    </source>
</evidence>
<dbReference type="SUPFAM" id="SSF46785">
    <property type="entry name" value="Winged helix' DNA-binding domain"/>
    <property type="match status" value="1"/>
</dbReference>
<sequence>MISKEDIKHLEKIFPFWLDISQNDKAKIILSSRILSLKKNAIFFNSHDLDGLLFLKSGKLRFFLSHLEARELPLYYLNNMEVEFFENFTDNSISMILDIAFIVEKNSEILLIPYSVLNLFRSKYSIMEKFLHNLTREKFSKSLLSLQNILLKPLKERLLNFLYSLNKTEISLTHEEIAKNLGSSREVISRNLKILEKENFLKINRKKIIILDRGEVL</sequence>
<accession>A0A0M1VW43</accession>
<feature type="domain" description="HTH crp-type" evidence="4">
    <location>
        <begin position="152"/>
        <end position="214"/>
    </location>
</feature>
<dbReference type="Gene3D" id="1.10.10.10">
    <property type="entry name" value="Winged helix-like DNA-binding domain superfamily/Winged helix DNA-binding domain"/>
    <property type="match status" value="1"/>
</dbReference>
<dbReference type="InterPro" id="IPR014710">
    <property type="entry name" value="RmlC-like_jellyroll"/>
</dbReference>
<evidence type="ECO:0000313" key="5">
    <source>
        <dbReference type="EMBL" id="EEO40891.1"/>
    </source>
</evidence>
<evidence type="ECO:0000256" key="3">
    <source>
        <dbReference type="ARBA" id="ARBA00023163"/>
    </source>
</evidence>
<dbReference type="InterPro" id="IPR036388">
    <property type="entry name" value="WH-like_DNA-bd_sf"/>
</dbReference>
<keyword evidence="3" id="KW-0804">Transcription</keyword>
<proteinExistence type="predicted"/>
<dbReference type="RefSeq" id="WP_005912412.1">
    <property type="nucleotide sequence ID" value="NZ_KQ235738.1"/>
</dbReference>
<dbReference type="SUPFAM" id="SSF51206">
    <property type="entry name" value="cAMP-binding domain-like"/>
    <property type="match status" value="1"/>
</dbReference>
<dbReference type="Pfam" id="PF13545">
    <property type="entry name" value="HTH_Crp_2"/>
    <property type="match status" value="1"/>
</dbReference>
<dbReference type="GO" id="GO:0006355">
    <property type="term" value="P:regulation of DNA-templated transcription"/>
    <property type="evidence" value="ECO:0007669"/>
    <property type="project" value="InterPro"/>
</dbReference>
<keyword evidence="1" id="KW-0805">Transcription regulation</keyword>
<dbReference type="eggNOG" id="COG0664">
    <property type="taxonomic scope" value="Bacteria"/>
</dbReference>
<name>A0A0M1VW43_FUSVC</name>
<dbReference type="EMBL" id="ACDE02000023">
    <property type="protein sequence ID" value="EEO40891.1"/>
    <property type="molecule type" value="Genomic_DNA"/>
</dbReference>
<dbReference type="InterPro" id="IPR018490">
    <property type="entry name" value="cNMP-bd_dom_sf"/>
</dbReference>
<reference evidence="5 6" key="1">
    <citation type="submission" date="2011-10" db="EMBL/GenBank/DDBJ databases">
        <title>The Genome Sequence of Fusobacterium sp. 4_1_13.</title>
        <authorList>
            <consortium name="The Broad Institute Genome Sequencing Platform"/>
            <person name="Earl A."/>
            <person name="Ward D."/>
            <person name="Feldgarden M."/>
            <person name="Gevers D."/>
            <person name="Strauss J."/>
            <person name="Ambrose C."/>
            <person name="Allen-Vercoe E."/>
            <person name="Young S.K."/>
            <person name="Zeng Q."/>
            <person name="Gargeya S."/>
            <person name="Fitzgerald M."/>
            <person name="Haas B."/>
            <person name="Abouelleil A."/>
            <person name="Alvarado L."/>
            <person name="Arachchi H.M."/>
            <person name="Berlin A."/>
            <person name="Brown A."/>
            <person name="Chapman S.B."/>
            <person name="Chen Z."/>
            <person name="Dunbar C."/>
            <person name="Freedman E."/>
            <person name="Gearin G."/>
            <person name="Goldberg J."/>
            <person name="Griggs A."/>
            <person name="Gujja S."/>
            <person name="Heiman D."/>
            <person name="Howarth C."/>
            <person name="Larson L."/>
            <person name="Lui A."/>
            <person name="MacDonald P.J."/>
            <person name="Montmayeur A."/>
            <person name="Murphy C."/>
            <person name="Neiman D."/>
            <person name="Pearson M."/>
            <person name="Priest M."/>
            <person name="Roberts A."/>
            <person name="Saif S."/>
            <person name="Shea T."/>
            <person name="Shenoy N."/>
            <person name="Sisk P."/>
            <person name="Stolte C."/>
            <person name="Sykes S."/>
            <person name="Wortman J."/>
            <person name="Nusbaum C."/>
            <person name="Birren B."/>
        </authorList>
    </citation>
    <scope>NUCLEOTIDE SEQUENCE [LARGE SCALE GENOMIC DNA]</scope>
    <source>
        <strain evidence="5 6">4_1_13</strain>
    </source>
</reference>
<dbReference type="PROSITE" id="PS51063">
    <property type="entry name" value="HTH_CRP_2"/>
    <property type="match status" value="1"/>
</dbReference>
<evidence type="ECO:0000259" key="4">
    <source>
        <dbReference type="PROSITE" id="PS51063"/>
    </source>
</evidence>
<dbReference type="InterPro" id="IPR036390">
    <property type="entry name" value="WH_DNA-bd_sf"/>
</dbReference>
<dbReference type="PRINTS" id="PR00034">
    <property type="entry name" value="HTHCRP"/>
</dbReference>
<evidence type="ECO:0000313" key="6">
    <source>
        <dbReference type="Proteomes" id="UP000004925"/>
    </source>
</evidence>
<evidence type="ECO:0000256" key="2">
    <source>
        <dbReference type="ARBA" id="ARBA00023125"/>
    </source>
</evidence>
<dbReference type="Proteomes" id="UP000004925">
    <property type="component" value="Unassembled WGS sequence"/>
</dbReference>
<gene>
    <name evidence="5" type="ORF">FSCG_01604</name>
</gene>
<dbReference type="SMART" id="SM00419">
    <property type="entry name" value="HTH_CRP"/>
    <property type="match status" value="1"/>
</dbReference>
<dbReference type="Gene3D" id="2.60.120.10">
    <property type="entry name" value="Jelly Rolls"/>
    <property type="match status" value="1"/>
</dbReference>
<dbReference type="AlphaFoldDB" id="A0A0M1VW43"/>
<dbReference type="HOGENOM" id="CLU_075053_7_2_0"/>
<dbReference type="CDD" id="cd00092">
    <property type="entry name" value="HTH_CRP"/>
    <property type="match status" value="1"/>
</dbReference>
<dbReference type="InterPro" id="IPR012318">
    <property type="entry name" value="HTH_CRP"/>
</dbReference>
<dbReference type="GO" id="GO:0003677">
    <property type="term" value="F:DNA binding"/>
    <property type="evidence" value="ECO:0007669"/>
    <property type="project" value="UniProtKB-KW"/>
</dbReference>
<organism evidence="5 6">
    <name type="scientific">Fusobacterium vincentii 4_1_13</name>
    <dbReference type="NCBI Taxonomy" id="469606"/>
    <lineage>
        <taxon>Bacteria</taxon>
        <taxon>Fusobacteriati</taxon>
        <taxon>Fusobacteriota</taxon>
        <taxon>Fusobacteriia</taxon>
        <taxon>Fusobacteriales</taxon>
        <taxon>Fusobacteriaceae</taxon>
        <taxon>Fusobacterium</taxon>
    </lineage>
</organism>